<comment type="caution">
    <text evidence="2">The sequence shown here is derived from an EMBL/GenBank/DDBJ whole genome shotgun (WGS) entry which is preliminary data.</text>
</comment>
<gene>
    <name evidence="2" type="ORF">JGS22_018155</name>
</gene>
<feature type="region of interest" description="Disordered" evidence="1">
    <location>
        <begin position="1"/>
        <end position="22"/>
    </location>
</feature>
<evidence type="ECO:0000256" key="1">
    <source>
        <dbReference type="SAM" id="MobiDB-lite"/>
    </source>
</evidence>
<name>A0A949JIX0_9ACTN</name>
<dbReference type="AlphaFoldDB" id="A0A949JIX0"/>
<keyword evidence="3" id="KW-1185">Reference proteome</keyword>
<dbReference type="RefSeq" id="WP_211039791.1">
    <property type="nucleotide sequence ID" value="NZ_JAELVF020000001.1"/>
</dbReference>
<sequence>MTKQVPSAADRYTHAPEPDSMDDLRQDCARMSARWTPVGVTPARESVSHSRLHGVRVPERSARMLDGMSDYGD</sequence>
<reference evidence="2" key="1">
    <citation type="submission" date="2021-06" db="EMBL/GenBank/DDBJ databases">
        <title>Sequencing of actinobacteria type strains.</title>
        <authorList>
            <person name="Nguyen G.-S."/>
            <person name="Wentzel A."/>
        </authorList>
    </citation>
    <scope>NUCLEOTIDE SEQUENCE</scope>
    <source>
        <strain evidence="2">P38-E01</strain>
    </source>
</reference>
<feature type="compositionally biased region" description="Basic and acidic residues" evidence="1">
    <location>
        <begin position="11"/>
        <end position="22"/>
    </location>
</feature>
<evidence type="ECO:0000313" key="2">
    <source>
        <dbReference type="EMBL" id="MBU7599490.1"/>
    </source>
</evidence>
<protein>
    <submittedName>
        <fullName evidence="2">Uncharacterized protein</fullName>
    </submittedName>
</protein>
<organism evidence="2 3">
    <name type="scientific">Streptomyces tardus</name>
    <dbReference type="NCBI Taxonomy" id="2780544"/>
    <lineage>
        <taxon>Bacteria</taxon>
        <taxon>Bacillati</taxon>
        <taxon>Actinomycetota</taxon>
        <taxon>Actinomycetes</taxon>
        <taxon>Kitasatosporales</taxon>
        <taxon>Streptomycetaceae</taxon>
        <taxon>Streptomyces</taxon>
    </lineage>
</organism>
<evidence type="ECO:0000313" key="3">
    <source>
        <dbReference type="Proteomes" id="UP000694501"/>
    </source>
</evidence>
<accession>A0A949JIX0</accession>
<dbReference type="EMBL" id="JAELVF020000001">
    <property type="protein sequence ID" value="MBU7599490.1"/>
    <property type="molecule type" value="Genomic_DNA"/>
</dbReference>
<dbReference type="Proteomes" id="UP000694501">
    <property type="component" value="Unassembled WGS sequence"/>
</dbReference>
<proteinExistence type="predicted"/>